<organism evidence="1 2">
    <name type="scientific">Ramazzottius varieornatus</name>
    <name type="common">Water bear</name>
    <name type="synonym">Tardigrade</name>
    <dbReference type="NCBI Taxonomy" id="947166"/>
    <lineage>
        <taxon>Eukaryota</taxon>
        <taxon>Metazoa</taxon>
        <taxon>Ecdysozoa</taxon>
        <taxon>Tardigrada</taxon>
        <taxon>Eutardigrada</taxon>
        <taxon>Parachela</taxon>
        <taxon>Hypsibioidea</taxon>
        <taxon>Ramazzottiidae</taxon>
        <taxon>Ramazzottius</taxon>
    </lineage>
</organism>
<protein>
    <submittedName>
        <fullName evidence="1">Uncharacterized protein</fullName>
    </submittedName>
</protein>
<dbReference type="AlphaFoldDB" id="A0A1D1VK44"/>
<name>A0A1D1VK44_RAMVA</name>
<proteinExistence type="predicted"/>
<sequence>MWFDQCGSAGTGEGEVYAEEGGMGGESGSIKDGTSALVEAWWTFVALQWAVGKVPQKSGVKA</sequence>
<evidence type="ECO:0000313" key="1">
    <source>
        <dbReference type="EMBL" id="GAV02005.1"/>
    </source>
</evidence>
<comment type="caution">
    <text evidence="1">The sequence shown here is derived from an EMBL/GenBank/DDBJ whole genome shotgun (WGS) entry which is preliminary data.</text>
</comment>
<keyword evidence="2" id="KW-1185">Reference proteome</keyword>
<evidence type="ECO:0000313" key="2">
    <source>
        <dbReference type="Proteomes" id="UP000186922"/>
    </source>
</evidence>
<accession>A0A1D1VK44</accession>
<reference evidence="1 2" key="1">
    <citation type="journal article" date="2016" name="Nat. Commun.">
        <title>Extremotolerant tardigrade genome and improved radiotolerance of human cultured cells by tardigrade-unique protein.</title>
        <authorList>
            <person name="Hashimoto T."/>
            <person name="Horikawa D.D."/>
            <person name="Saito Y."/>
            <person name="Kuwahara H."/>
            <person name="Kozuka-Hata H."/>
            <person name="Shin-I T."/>
            <person name="Minakuchi Y."/>
            <person name="Ohishi K."/>
            <person name="Motoyama A."/>
            <person name="Aizu T."/>
            <person name="Enomoto A."/>
            <person name="Kondo K."/>
            <person name="Tanaka S."/>
            <person name="Hara Y."/>
            <person name="Koshikawa S."/>
            <person name="Sagara H."/>
            <person name="Miura T."/>
            <person name="Yokobori S."/>
            <person name="Miyagawa K."/>
            <person name="Suzuki Y."/>
            <person name="Kubo T."/>
            <person name="Oyama M."/>
            <person name="Kohara Y."/>
            <person name="Fujiyama A."/>
            <person name="Arakawa K."/>
            <person name="Katayama T."/>
            <person name="Toyoda A."/>
            <person name="Kunieda T."/>
        </authorList>
    </citation>
    <scope>NUCLEOTIDE SEQUENCE [LARGE SCALE GENOMIC DNA]</scope>
    <source>
        <strain evidence="1 2">YOKOZUNA-1</strain>
    </source>
</reference>
<dbReference type="Proteomes" id="UP000186922">
    <property type="component" value="Unassembled WGS sequence"/>
</dbReference>
<gene>
    <name evidence="1" type="primary">RvY_12623-1</name>
    <name evidence="1" type="synonym">RvY_12623.1</name>
    <name evidence="1" type="ORF">RvY_12623</name>
</gene>
<dbReference type="EMBL" id="BDGG01000007">
    <property type="protein sequence ID" value="GAV02005.1"/>
    <property type="molecule type" value="Genomic_DNA"/>
</dbReference>